<comment type="caution">
    <text evidence="1">The sequence shown here is derived from an EMBL/GenBank/DDBJ whole genome shotgun (WGS) entry which is preliminary data.</text>
</comment>
<proteinExistence type="predicted"/>
<accession>A0A0F9IFE4</accession>
<reference evidence="1" key="1">
    <citation type="journal article" date="2015" name="Nature">
        <title>Complex archaea that bridge the gap between prokaryotes and eukaryotes.</title>
        <authorList>
            <person name="Spang A."/>
            <person name="Saw J.H."/>
            <person name="Jorgensen S.L."/>
            <person name="Zaremba-Niedzwiedzka K."/>
            <person name="Martijn J."/>
            <person name="Lind A.E."/>
            <person name="van Eijk R."/>
            <person name="Schleper C."/>
            <person name="Guy L."/>
            <person name="Ettema T.J."/>
        </authorList>
    </citation>
    <scope>NUCLEOTIDE SEQUENCE</scope>
</reference>
<dbReference type="AlphaFoldDB" id="A0A0F9IFE4"/>
<gene>
    <name evidence="1" type="ORF">LCGC14_1883940</name>
</gene>
<protein>
    <submittedName>
        <fullName evidence="1">Uncharacterized protein</fullName>
    </submittedName>
</protein>
<dbReference type="EMBL" id="LAZR01019443">
    <property type="protein sequence ID" value="KKL92515.1"/>
    <property type="molecule type" value="Genomic_DNA"/>
</dbReference>
<organism evidence="1">
    <name type="scientific">marine sediment metagenome</name>
    <dbReference type="NCBI Taxonomy" id="412755"/>
    <lineage>
        <taxon>unclassified sequences</taxon>
        <taxon>metagenomes</taxon>
        <taxon>ecological metagenomes</taxon>
    </lineage>
</organism>
<feature type="non-terminal residue" evidence="1">
    <location>
        <position position="1"/>
    </location>
</feature>
<sequence length="44" mass="4881">SDKYISITDAYDTIKSATISDFVDSLKEESNQLNLKQANIQVAC</sequence>
<name>A0A0F9IFE4_9ZZZZ</name>
<evidence type="ECO:0000313" key="1">
    <source>
        <dbReference type="EMBL" id="KKL92515.1"/>
    </source>
</evidence>